<sequence length="800" mass="87369">MNCRRLALRRYCFNLESWGNAIVVPRHGHHSRPPRRPSLSHNYYFVSSTTTTAMPVPSSSSSSSSQSSSLRYDRDTGIVYSEAHRPLYQTIIGIEIHAQLDVPVKLFSSAPRTTTSNLLRRRRRHHLRAGHNDDDATGPGDGICGPNGSVHAYDLAYPGTLPAPPSRDVIHSAILACSALDCDIRRVSRFERKHYFYPDLPSGYQITQQRWPLARDGLVTFLPHVGTGTASSVAASTAKRQLEPAGGGRNTAKIRRRGVAGDVDNKCNDGNNGDVDNNDYEASSPSSGKIANAPRPLTLRIERVQLEQDTGKTTTTITTEADGMITTRSYVDYNRAGCALIEVVSHPDLRSANEVAGAVERIRSLLRHVGSCDGRMEEGNLRCDLNVSIAPIVAMDSGAVGDGKVRDGELACGGACRTRGGGEDLPPNTGHRVEVKNLNSIRQIVAATEYEALRQSELAMLDSPTGRETRTFVVRPKSRGHPLGGETHCIRAKGDCVDYRFMPEPDLPPLILDEVTLGIEGGMIGEKSNDGLSLSLSSYCPIKAYVERFMPESIESARSRLVSDYGLMEDVAQVITSDPPAIIMFEEAVTFARSELRSMNERDDDELYSALPTMVANWLCNDLFALIKKSATRGTSFSGVGGGGREAIDIDDGINETSTLDHPISIEYSTVDSERFGALVAMVAKGTLTSSMAKKVLAVMFDDDGEVGGAESSCYSHPDDIAKRHGYKVISDWDALVQLCEKVVLDPQNVAQLEQYKFGDERKRWKINKFYVGKVMAASNGNAHPERMKEALAFVLDKAN</sequence>
<dbReference type="AlphaFoldDB" id="A0ABD3SDS4"/>
<evidence type="ECO:0000256" key="5">
    <source>
        <dbReference type="ARBA" id="ARBA00022917"/>
    </source>
</evidence>
<dbReference type="SMART" id="SM00845">
    <property type="entry name" value="GatB_Yqey"/>
    <property type="match status" value="1"/>
</dbReference>
<evidence type="ECO:0000259" key="9">
    <source>
        <dbReference type="SMART" id="SM00845"/>
    </source>
</evidence>
<feature type="region of interest" description="Disordered" evidence="8">
    <location>
        <begin position="51"/>
        <end position="71"/>
    </location>
</feature>
<dbReference type="InterPro" id="IPR004413">
    <property type="entry name" value="GatB"/>
</dbReference>
<comment type="subunit">
    <text evidence="7">Subunit of the heterotrimeric GatCAB amidotransferase (AdT) complex, composed of A, B and C subunits.</text>
</comment>
<accession>A0ABD3SDS4</accession>
<dbReference type="Pfam" id="PF02934">
    <property type="entry name" value="GatB_N"/>
    <property type="match status" value="1"/>
</dbReference>
<keyword evidence="11" id="KW-1185">Reference proteome</keyword>
<comment type="subcellular location">
    <subcellularLocation>
        <location evidence="7">Mitochondrion</location>
    </subcellularLocation>
</comment>
<dbReference type="PANTHER" id="PTHR11659">
    <property type="entry name" value="GLUTAMYL-TRNA GLN AMIDOTRANSFERASE SUBUNIT B MITOCHONDRIAL AND PROKARYOTIC PET112-RELATED"/>
    <property type="match status" value="1"/>
</dbReference>
<dbReference type="InterPro" id="IPR018027">
    <property type="entry name" value="Asn/Gln_amidotransferase"/>
</dbReference>
<dbReference type="SUPFAM" id="SSF89095">
    <property type="entry name" value="GatB/YqeY motif"/>
    <property type="match status" value="2"/>
</dbReference>
<evidence type="ECO:0000256" key="7">
    <source>
        <dbReference type="HAMAP-Rule" id="MF_03147"/>
    </source>
</evidence>
<dbReference type="EMBL" id="JALLPB020000060">
    <property type="protein sequence ID" value="KAL3822612.1"/>
    <property type="molecule type" value="Genomic_DNA"/>
</dbReference>
<feature type="compositionally biased region" description="Polar residues" evidence="8">
    <location>
        <begin position="280"/>
        <end position="289"/>
    </location>
</feature>
<dbReference type="GO" id="GO:0032543">
    <property type="term" value="P:mitochondrial translation"/>
    <property type="evidence" value="ECO:0007669"/>
    <property type="project" value="UniProtKB-UniRule"/>
</dbReference>
<feature type="region of interest" description="Disordered" evidence="8">
    <location>
        <begin position="233"/>
        <end position="292"/>
    </location>
</feature>
<evidence type="ECO:0000256" key="4">
    <source>
        <dbReference type="ARBA" id="ARBA00022840"/>
    </source>
</evidence>
<comment type="function">
    <text evidence="7">Allows the formation of correctly charged Gln-tRNA(Gln) through the transamidation of misacylated Glu-tRNA(Gln) in the mitochondria. The reaction takes place in the presence of glutamine and ATP through an activated gamma-phospho-Glu-tRNA(Gln).</text>
</comment>
<evidence type="ECO:0000313" key="10">
    <source>
        <dbReference type="EMBL" id="KAL3822612.1"/>
    </source>
</evidence>
<comment type="caution">
    <text evidence="10">The sequence shown here is derived from an EMBL/GenBank/DDBJ whole genome shotgun (WGS) entry which is preliminary data.</text>
</comment>
<comment type="similarity">
    <text evidence="1 7">Belongs to the GatB/GatE family. GatB subfamily.</text>
</comment>
<comment type="catalytic activity">
    <reaction evidence="6 7">
        <text>L-glutamyl-tRNA(Gln) + L-glutamine + ATP + H2O = L-glutaminyl-tRNA(Gln) + L-glutamate + ADP + phosphate + H(+)</text>
        <dbReference type="Rhea" id="RHEA:17521"/>
        <dbReference type="Rhea" id="RHEA-COMP:9681"/>
        <dbReference type="Rhea" id="RHEA-COMP:9684"/>
        <dbReference type="ChEBI" id="CHEBI:15377"/>
        <dbReference type="ChEBI" id="CHEBI:15378"/>
        <dbReference type="ChEBI" id="CHEBI:29985"/>
        <dbReference type="ChEBI" id="CHEBI:30616"/>
        <dbReference type="ChEBI" id="CHEBI:43474"/>
        <dbReference type="ChEBI" id="CHEBI:58359"/>
        <dbReference type="ChEBI" id="CHEBI:78520"/>
        <dbReference type="ChEBI" id="CHEBI:78521"/>
        <dbReference type="ChEBI" id="CHEBI:456216"/>
    </reaction>
</comment>
<protein>
    <recommendedName>
        <fullName evidence="7">Glutamyl-tRNA(Gln) amidotransferase subunit B, mitochondrial</fullName>
        <shortName evidence="7">Glu-AdT subunit B</shortName>
        <ecNumber evidence="7">6.3.5.-</ecNumber>
    </recommendedName>
</protein>
<dbReference type="GO" id="GO:0005524">
    <property type="term" value="F:ATP binding"/>
    <property type="evidence" value="ECO:0007669"/>
    <property type="project" value="UniProtKB-KW"/>
</dbReference>
<evidence type="ECO:0000256" key="1">
    <source>
        <dbReference type="ARBA" id="ARBA00005306"/>
    </source>
</evidence>
<dbReference type="InterPro" id="IPR023168">
    <property type="entry name" value="GatB_Yqey_C_2"/>
</dbReference>
<keyword evidence="4 7" id="KW-0067">ATP-binding</keyword>
<organism evidence="10 11">
    <name type="scientific">Cyclostephanos tholiformis</name>
    <dbReference type="NCBI Taxonomy" id="382380"/>
    <lineage>
        <taxon>Eukaryota</taxon>
        <taxon>Sar</taxon>
        <taxon>Stramenopiles</taxon>
        <taxon>Ochrophyta</taxon>
        <taxon>Bacillariophyta</taxon>
        <taxon>Coscinodiscophyceae</taxon>
        <taxon>Thalassiosirophycidae</taxon>
        <taxon>Stephanodiscales</taxon>
        <taxon>Stephanodiscaceae</taxon>
        <taxon>Cyclostephanos</taxon>
    </lineage>
</organism>
<dbReference type="EC" id="6.3.5.-" evidence="7"/>
<dbReference type="InterPro" id="IPR006075">
    <property type="entry name" value="Asn/Gln-tRNA_Trfase_suB/E_cat"/>
</dbReference>
<dbReference type="InterPro" id="IPR017959">
    <property type="entry name" value="Asn/Gln-tRNA_amidoTrfase_suB/E"/>
</dbReference>
<dbReference type="PANTHER" id="PTHR11659:SF0">
    <property type="entry name" value="GLUTAMYL-TRNA(GLN) AMIDOTRANSFERASE SUBUNIT B, MITOCHONDRIAL"/>
    <property type="match status" value="1"/>
</dbReference>
<keyword evidence="5 7" id="KW-0648">Protein biosynthesis</keyword>
<dbReference type="GO" id="GO:0070681">
    <property type="term" value="P:glutaminyl-tRNAGln biosynthesis via transamidation"/>
    <property type="evidence" value="ECO:0007669"/>
    <property type="project" value="UniProtKB-UniRule"/>
</dbReference>
<evidence type="ECO:0000313" key="11">
    <source>
        <dbReference type="Proteomes" id="UP001530377"/>
    </source>
</evidence>
<gene>
    <name evidence="10" type="ORF">ACHAXA_006397</name>
</gene>
<feature type="compositionally biased region" description="Low complexity" evidence="8">
    <location>
        <begin position="58"/>
        <end position="69"/>
    </location>
</feature>
<dbReference type="InterPro" id="IPR003789">
    <property type="entry name" value="Asn/Gln_tRNA_amidoTrase-B-like"/>
</dbReference>
<keyword evidence="7" id="KW-0496">Mitochondrion</keyword>
<dbReference type="HAMAP" id="MF_00121">
    <property type="entry name" value="GatB"/>
    <property type="match status" value="1"/>
</dbReference>
<keyword evidence="2 7" id="KW-0436">Ligase</keyword>
<dbReference type="Pfam" id="PF02637">
    <property type="entry name" value="GatB_Yqey"/>
    <property type="match status" value="1"/>
</dbReference>
<dbReference type="InterPro" id="IPR014746">
    <property type="entry name" value="Gln_synth/guanido_kin_cat_dom"/>
</dbReference>
<evidence type="ECO:0000256" key="6">
    <source>
        <dbReference type="ARBA" id="ARBA00047913"/>
    </source>
</evidence>
<feature type="domain" description="Asn/Gln amidotransferase" evidence="9">
    <location>
        <begin position="583"/>
        <end position="796"/>
    </location>
</feature>
<name>A0ABD3SDS4_9STRA</name>
<keyword evidence="3 7" id="KW-0547">Nucleotide-binding</keyword>
<dbReference type="Gene3D" id="1.10.10.410">
    <property type="match status" value="1"/>
</dbReference>
<dbReference type="SUPFAM" id="SSF55931">
    <property type="entry name" value="Glutamine synthetase/guanido kinase"/>
    <property type="match status" value="2"/>
</dbReference>
<dbReference type="PROSITE" id="PS01234">
    <property type="entry name" value="GATB"/>
    <property type="match status" value="1"/>
</dbReference>
<evidence type="ECO:0000256" key="8">
    <source>
        <dbReference type="SAM" id="MobiDB-lite"/>
    </source>
</evidence>
<evidence type="ECO:0000256" key="2">
    <source>
        <dbReference type="ARBA" id="ARBA00022598"/>
    </source>
</evidence>
<dbReference type="GO" id="GO:0050567">
    <property type="term" value="F:glutaminyl-tRNA synthase (glutamine-hydrolyzing) activity"/>
    <property type="evidence" value="ECO:0007669"/>
    <property type="project" value="UniProtKB-UniRule"/>
</dbReference>
<dbReference type="InterPro" id="IPR017958">
    <property type="entry name" value="Gln-tRNA_amidoTrfase_suB_CS"/>
</dbReference>
<dbReference type="Proteomes" id="UP001530377">
    <property type="component" value="Unassembled WGS sequence"/>
</dbReference>
<evidence type="ECO:0000256" key="3">
    <source>
        <dbReference type="ARBA" id="ARBA00022741"/>
    </source>
</evidence>
<dbReference type="GO" id="GO:0030956">
    <property type="term" value="C:glutamyl-tRNA(Gln) amidotransferase complex"/>
    <property type="evidence" value="ECO:0007669"/>
    <property type="project" value="UniProtKB-UniRule"/>
</dbReference>
<proteinExistence type="inferred from homology"/>
<reference evidence="10 11" key="1">
    <citation type="submission" date="2024-10" db="EMBL/GenBank/DDBJ databases">
        <title>Updated reference genomes for cyclostephanoid diatoms.</title>
        <authorList>
            <person name="Roberts W.R."/>
            <person name="Alverson A.J."/>
        </authorList>
    </citation>
    <scope>NUCLEOTIDE SEQUENCE [LARGE SCALE GENOMIC DNA]</scope>
    <source>
        <strain evidence="10 11">AJA228-03</strain>
    </source>
</reference>
<dbReference type="GO" id="GO:0005739">
    <property type="term" value="C:mitochondrion"/>
    <property type="evidence" value="ECO:0007669"/>
    <property type="project" value="UniProtKB-SubCell"/>
</dbReference>